<comment type="caution">
    <text evidence="6">The sequence shown here is derived from an EMBL/GenBank/DDBJ whole genome shotgun (WGS) entry which is preliminary data.</text>
</comment>
<proteinExistence type="predicted"/>
<keyword evidence="4" id="KW-0949">S-adenosyl-L-methionine</keyword>
<dbReference type="PROSITE" id="PS00092">
    <property type="entry name" value="N6_MTASE"/>
    <property type="match status" value="1"/>
</dbReference>
<dbReference type="PRINTS" id="PR00505">
    <property type="entry name" value="D12N6MTFRASE"/>
</dbReference>
<evidence type="ECO:0000256" key="4">
    <source>
        <dbReference type="ARBA" id="ARBA00022691"/>
    </source>
</evidence>
<dbReference type="Pfam" id="PF02086">
    <property type="entry name" value="MethyltransfD12"/>
    <property type="match status" value="1"/>
</dbReference>
<dbReference type="Proteomes" id="UP000004095">
    <property type="component" value="Unassembled WGS sequence"/>
</dbReference>
<accession>A1ZCY5</accession>
<evidence type="ECO:0000256" key="5">
    <source>
        <dbReference type="ARBA" id="ARBA00047942"/>
    </source>
</evidence>
<reference evidence="6 7" key="1">
    <citation type="submission" date="2007-01" db="EMBL/GenBank/DDBJ databases">
        <authorList>
            <person name="Haygood M."/>
            <person name="Podell S."/>
            <person name="Anderson C."/>
            <person name="Hopkinson B."/>
            <person name="Roe K."/>
            <person name="Barbeau K."/>
            <person name="Gaasterland T."/>
            <person name="Ferriera S."/>
            <person name="Johnson J."/>
            <person name="Kravitz S."/>
            <person name="Beeson K."/>
            <person name="Sutton G."/>
            <person name="Rogers Y.-H."/>
            <person name="Friedman R."/>
            <person name="Frazier M."/>
            <person name="Venter J.C."/>
        </authorList>
    </citation>
    <scope>NUCLEOTIDE SEQUENCE [LARGE SCALE GENOMIC DNA]</scope>
    <source>
        <strain evidence="6 7">ATCC 23134</strain>
    </source>
</reference>
<dbReference type="InterPro" id="IPR002052">
    <property type="entry name" value="DNA_methylase_N6_adenine_CS"/>
</dbReference>
<dbReference type="Gene3D" id="3.40.50.150">
    <property type="entry name" value="Vaccinia Virus protein VP39"/>
    <property type="match status" value="1"/>
</dbReference>
<protein>
    <recommendedName>
        <fullName evidence="1">site-specific DNA-methyltransferase (adenine-specific)</fullName>
        <ecNumber evidence="1">2.1.1.72</ecNumber>
    </recommendedName>
</protein>
<dbReference type="AlphaFoldDB" id="A1ZCY5"/>
<evidence type="ECO:0000256" key="3">
    <source>
        <dbReference type="ARBA" id="ARBA00022679"/>
    </source>
</evidence>
<evidence type="ECO:0000313" key="7">
    <source>
        <dbReference type="Proteomes" id="UP000004095"/>
    </source>
</evidence>
<dbReference type="eggNOG" id="COG3392">
    <property type="taxonomic scope" value="Bacteria"/>
</dbReference>
<dbReference type="GO" id="GO:0009007">
    <property type="term" value="F:site-specific DNA-methyltransferase (adenine-specific) activity"/>
    <property type="evidence" value="ECO:0007669"/>
    <property type="project" value="UniProtKB-EC"/>
</dbReference>
<evidence type="ECO:0000313" key="6">
    <source>
        <dbReference type="EMBL" id="EAY31524.1"/>
    </source>
</evidence>
<dbReference type="GO" id="GO:0003676">
    <property type="term" value="F:nucleic acid binding"/>
    <property type="evidence" value="ECO:0007669"/>
    <property type="project" value="InterPro"/>
</dbReference>
<dbReference type="InterPro" id="IPR029063">
    <property type="entry name" value="SAM-dependent_MTases_sf"/>
</dbReference>
<dbReference type="EC" id="2.1.1.72" evidence="1"/>
<organism evidence="6 7">
    <name type="scientific">Microscilla marina ATCC 23134</name>
    <dbReference type="NCBI Taxonomy" id="313606"/>
    <lineage>
        <taxon>Bacteria</taxon>
        <taxon>Pseudomonadati</taxon>
        <taxon>Bacteroidota</taxon>
        <taxon>Cytophagia</taxon>
        <taxon>Cytophagales</taxon>
        <taxon>Microscillaceae</taxon>
        <taxon>Microscilla</taxon>
    </lineage>
</organism>
<dbReference type="GO" id="GO:0032259">
    <property type="term" value="P:methylation"/>
    <property type="evidence" value="ECO:0007669"/>
    <property type="project" value="UniProtKB-KW"/>
</dbReference>
<keyword evidence="2 6" id="KW-0489">Methyltransferase</keyword>
<dbReference type="REBASE" id="23839">
    <property type="entry name" value="M.MmaPORF5030P"/>
</dbReference>
<name>A1ZCY5_MICM2</name>
<dbReference type="SUPFAM" id="SSF53335">
    <property type="entry name" value="S-adenosyl-L-methionine-dependent methyltransferases"/>
    <property type="match status" value="1"/>
</dbReference>
<evidence type="ECO:0000256" key="2">
    <source>
        <dbReference type="ARBA" id="ARBA00022603"/>
    </source>
</evidence>
<keyword evidence="7" id="KW-1185">Reference proteome</keyword>
<comment type="catalytic activity">
    <reaction evidence="5">
        <text>a 2'-deoxyadenosine in DNA + S-adenosyl-L-methionine = an N(6)-methyl-2'-deoxyadenosine in DNA + S-adenosyl-L-homocysteine + H(+)</text>
        <dbReference type="Rhea" id="RHEA:15197"/>
        <dbReference type="Rhea" id="RHEA-COMP:12418"/>
        <dbReference type="Rhea" id="RHEA-COMP:12419"/>
        <dbReference type="ChEBI" id="CHEBI:15378"/>
        <dbReference type="ChEBI" id="CHEBI:57856"/>
        <dbReference type="ChEBI" id="CHEBI:59789"/>
        <dbReference type="ChEBI" id="CHEBI:90615"/>
        <dbReference type="ChEBI" id="CHEBI:90616"/>
        <dbReference type="EC" id="2.1.1.72"/>
    </reaction>
</comment>
<sequence>MNYIGSKYKLAGFIEQSMEEVVGSLHGLIMAELFGGTGIISRKLKTRLKQLIVNDLEPYSYALLRHYIGNTTHLERQDKLIEELRQVPAHEGLIYQHYCEGSGSGRMYFSNENGQRIDGIRTQIEAWKNEGYINEPEYYFLLASLLENADKVANTASVYGAFLKQLKRSAQNPLNLRAAAYEVVPTQQNQVYNADANELIKQPGITGDILYLDPPYNARQYGANYHLLNTIVLYDVFEPRGKTGLRDYNRSLYCQSRKVAPAFEELIAQARFRYIFVSYNNEGLMSKERVREIMSRYGHYSLKTIDYQRFKADKTENRNHKAVATKEYLHILVKK</sequence>
<dbReference type="InterPro" id="IPR012327">
    <property type="entry name" value="MeTrfase_D12"/>
</dbReference>
<dbReference type="GO" id="GO:0009307">
    <property type="term" value="P:DNA restriction-modification system"/>
    <property type="evidence" value="ECO:0007669"/>
    <property type="project" value="InterPro"/>
</dbReference>
<gene>
    <name evidence="6" type="ORF">M23134_05030</name>
</gene>
<evidence type="ECO:0000256" key="1">
    <source>
        <dbReference type="ARBA" id="ARBA00011900"/>
    </source>
</evidence>
<dbReference type="EMBL" id="AAWS01000002">
    <property type="protein sequence ID" value="EAY31524.1"/>
    <property type="molecule type" value="Genomic_DNA"/>
</dbReference>
<dbReference type="RefSeq" id="WP_002693190.1">
    <property type="nucleotide sequence ID" value="NZ_AAWS01000002.1"/>
</dbReference>
<dbReference type="OrthoDB" id="9805629at2"/>
<keyword evidence="3 6" id="KW-0808">Transferase</keyword>